<dbReference type="RefSeq" id="WP_126632170.1">
    <property type="nucleotide sequence ID" value="NZ_BIFT01000003.1"/>
</dbReference>
<evidence type="ECO:0000313" key="2">
    <source>
        <dbReference type="Proteomes" id="UP000287171"/>
    </source>
</evidence>
<organism evidence="1 2">
    <name type="scientific">Dictyobacter alpinus</name>
    <dbReference type="NCBI Taxonomy" id="2014873"/>
    <lineage>
        <taxon>Bacteria</taxon>
        <taxon>Bacillati</taxon>
        <taxon>Chloroflexota</taxon>
        <taxon>Ktedonobacteria</taxon>
        <taxon>Ktedonobacterales</taxon>
        <taxon>Dictyobacteraceae</taxon>
        <taxon>Dictyobacter</taxon>
    </lineage>
</organism>
<comment type="caution">
    <text evidence="1">The sequence shown here is derived from an EMBL/GenBank/DDBJ whole genome shotgun (WGS) entry which is preliminary data.</text>
</comment>
<name>A0A402BLH0_9CHLR</name>
<dbReference type="AlphaFoldDB" id="A0A402BLH0"/>
<dbReference type="Proteomes" id="UP000287171">
    <property type="component" value="Unassembled WGS sequence"/>
</dbReference>
<reference evidence="2" key="1">
    <citation type="submission" date="2018-12" db="EMBL/GenBank/DDBJ databases">
        <title>Tengunoibacter tsumagoiensis gen. nov., sp. nov., Dictyobacter kobayashii sp. nov., D. alpinus sp. nov., and D. joshuensis sp. nov. and description of Dictyobacteraceae fam. nov. within the order Ktedonobacterales isolated from Tengu-no-mugimeshi.</title>
        <authorList>
            <person name="Wang C.M."/>
            <person name="Zheng Y."/>
            <person name="Sakai Y."/>
            <person name="Toyoda A."/>
            <person name="Minakuchi Y."/>
            <person name="Abe K."/>
            <person name="Yokota A."/>
            <person name="Yabe S."/>
        </authorList>
    </citation>
    <scope>NUCLEOTIDE SEQUENCE [LARGE SCALE GENOMIC DNA]</scope>
    <source>
        <strain evidence="2">Uno16</strain>
    </source>
</reference>
<evidence type="ECO:0000313" key="1">
    <source>
        <dbReference type="EMBL" id="GCE32179.1"/>
    </source>
</evidence>
<accession>A0A402BLH0</accession>
<protein>
    <submittedName>
        <fullName evidence="1">Uncharacterized protein</fullName>
    </submittedName>
</protein>
<keyword evidence="2" id="KW-1185">Reference proteome</keyword>
<dbReference type="EMBL" id="BIFT01000003">
    <property type="protein sequence ID" value="GCE32179.1"/>
    <property type="molecule type" value="Genomic_DNA"/>
</dbReference>
<gene>
    <name evidence="1" type="ORF">KDA_76630</name>
</gene>
<sequence>MSKHAHGANSEMLLLLAWLSMLDLQKQLRQDQREQPWKYPDRESWNQPRQPVFPEELVHGQIALALGCFKRDPIYGPLFEALVAHRLTYIDFPRVAWALELAGLANPICALFFSDSSEYSEHQQKSEYSDETDAFWRVASSHPPLHDRLHRLSQTWNAGVCRGARELQSFFGWYLELAARPLQVPFFLVELLRISLRNVDWHVIAANTLGEQPSTGKEGCCSMRKQERQAGAAAEYLGEVFRVTGDEALDVGQQLPEPERTQALFLADLCRETTKALRLFLINGEAH</sequence>
<proteinExistence type="predicted"/>